<evidence type="ECO:0000256" key="1">
    <source>
        <dbReference type="SAM" id="Phobius"/>
    </source>
</evidence>
<comment type="caution">
    <text evidence="3">The sequence shown here is derived from an EMBL/GenBank/DDBJ whole genome shotgun (WGS) entry which is preliminary data.</text>
</comment>
<dbReference type="SMART" id="SM00636">
    <property type="entry name" value="Glyco_18"/>
    <property type="match status" value="1"/>
</dbReference>
<dbReference type="RefSeq" id="WP_191205705.1">
    <property type="nucleotide sequence ID" value="NZ_JACXZA010000006.1"/>
</dbReference>
<protein>
    <submittedName>
        <fullName evidence="3">Glycosyl hydrolase</fullName>
    </submittedName>
</protein>
<dbReference type="SUPFAM" id="SSF51445">
    <property type="entry name" value="(Trans)glycosidases"/>
    <property type="match status" value="1"/>
</dbReference>
<dbReference type="InterPro" id="IPR011583">
    <property type="entry name" value="Chitinase_II/V-like_cat"/>
</dbReference>
<dbReference type="Proteomes" id="UP000609346">
    <property type="component" value="Unassembled WGS sequence"/>
</dbReference>
<dbReference type="Gene3D" id="3.20.20.80">
    <property type="entry name" value="Glycosidases"/>
    <property type="match status" value="1"/>
</dbReference>
<dbReference type="Gene3D" id="3.10.50.10">
    <property type="match status" value="1"/>
</dbReference>
<keyword evidence="1" id="KW-0812">Transmembrane</keyword>
<dbReference type="EMBL" id="JACXZA010000006">
    <property type="protein sequence ID" value="MBD3921395.1"/>
    <property type="molecule type" value="Genomic_DNA"/>
</dbReference>
<dbReference type="InterPro" id="IPR036582">
    <property type="entry name" value="Mao_N_sf"/>
</dbReference>
<evidence type="ECO:0000259" key="2">
    <source>
        <dbReference type="PROSITE" id="PS51910"/>
    </source>
</evidence>
<name>A0ABR8MZL7_9BACL</name>
<organism evidence="3 4">
    <name type="scientific">Paenibacillus terricola</name>
    <dbReference type="NCBI Taxonomy" id="2763503"/>
    <lineage>
        <taxon>Bacteria</taxon>
        <taxon>Bacillati</taxon>
        <taxon>Bacillota</taxon>
        <taxon>Bacilli</taxon>
        <taxon>Bacillales</taxon>
        <taxon>Paenibacillaceae</taxon>
        <taxon>Paenibacillus</taxon>
    </lineage>
</organism>
<keyword evidence="1" id="KW-1133">Transmembrane helix</keyword>
<evidence type="ECO:0000313" key="4">
    <source>
        <dbReference type="Proteomes" id="UP000609346"/>
    </source>
</evidence>
<dbReference type="InterPro" id="IPR017853">
    <property type="entry name" value="GH"/>
</dbReference>
<keyword evidence="1" id="KW-0472">Membrane</keyword>
<keyword evidence="3" id="KW-0378">Hydrolase</keyword>
<dbReference type="PANTHER" id="PTHR46066:SF2">
    <property type="entry name" value="CHITINASE DOMAIN-CONTAINING PROTEIN 1"/>
    <property type="match status" value="1"/>
</dbReference>
<accession>A0ABR8MZL7</accession>
<keyword evidence="4" id="KW-1185">Reference proteome</keyword>
<dbReference type="GO" id="GO:0016787">
    <property type="term" value="F:hydrolase activity"/>
    <property type="evidence" value="ECO:0007669"/>
    <property type="project" value="UniProtKB-KW"/>
</dbReference>
<reference evidence="3 4" key="1">
    <citation type="submission" date="2020-09" db="EMBL/GenBank/DDBJ databases">
        <title>Paenibacillus sp. strain PR3 16S rRNA gene Genome sequencing and assembly.</title>
        <authorList>
            <person name="Kim J."/>
        </authorList>
    </citation>
    <scope>NUCLEOTIDE SEQUENCE [LARGE SCALE GENOMIC DNA]</scope>
    <source>
        <strain evidence="3 4">PR3</strain>
    </source>
</reference>
<feature type="domain" description="GH18" evidence="2">
    <location>
        <begin position="258"/>
        <end position="572"/>
    </location>
</feature>
<proteinExistence type="predicted"/>
<dbReference type="Pfam" id="PF00704">
    <property type="entry name" value="Glyco_hydro_18"/>
    <property type="match status" value="1"/>
</dbReference>
<dbReference type="InterPro" id="IPR001223">
    <property type="entry name" value="Glyco_hydro18_cat"/>
</dbReference>
<dbReference type="PANTHER" id="PTHR46066">
    <property type="entry name" value="CHITINASE DOMAIN-CONTAINING PROTEIN 1 FAMILY MEMBER"/>
    <property type="match status" value="1"/>
</dbReference>
<evidence type="ECO:0000313" key="3">
    <source>
        <dbReference type="EMBL" id="MBD3921395.1"/>
    </source>
</evidence>
<sequence>METIRLRVNSRRRRRRGFAAIVVLVLIGLALGLWIGWMQFAPNKTQVKPDYGDPYALFYKGVRLEQNAIMDGNELKLPLSALEKVFSENVIRYEAASGSIIMTTTDHVLRMKTDELTATLNSKPYELHVAAEKRGDDVYLPAAPLIQLYGLQAEYQPSSGTVTLMQAGDQIARVKPANSTKGVAIRTEASIKAPIVEQVAGGEVIRQWKQENDRWTVVQGPNGAVGYAKLSQLEQSDSQMVPMPELPKPFEAPALAGGKINLTWEAVYDNPTNTDKIGDMPGVNVVSPTWFELQNGQGDIRSKADAKYVAWAHNRGMQVWALFSNGFETGRTTEALATVETRFKMIQQILAFAQLYDLQGINVDFENVNVSDKDNLVQFIRELTPLLHEQGLVVSIDVTPKSTSTTWSMFLDRVALGKTVDYMMLMAYDEHWASSPTAGSVASLPWTEQSLTRILNEDKVPPQKIVLAMPLYTRLWTEKDGKVSSKAIGMERVATIIKEQKLTPKLDEASGQNYVEYKDGDARQRIWIEDELSLQARIAIAHEYGLAGVATWQRAFQGGDVWTTIDNALKQNQ</sequence>
<dbReference type="InterPro" id="IPR029070">
    <property type="entry name" value="Chitinase_insertion_sf"/>
</dbReference>
<gene>
    <name evidence="3" type="ORF">H8B09_21680</name>
</gene>
<dbReference type="Pfam" id="PF07833">
    <property type="entry name" value="Cu_amine_oxidN1"/>
    <property type="match status" value="1"/>
</dbReference>
<feature type="transmembrane region" description="Helical" evidence="1">
    <location>
        <begin position="21"/>
        <end position="40"/>
    </location>
</feature>
<dbReference type="SUPFAM" id="SSF55383">
    <property type="entry name" value="Copper amine oxidase, domain N"/>
    <property type="match status" value="1"/>
</dbReference>
<dbReference type="PROSITE" id="PS51910">
    <property type="entry name" value="GH18_2"/>
    <property type="match status" value="1"/>
</dbReference>
<dbReference type="InterPro" id="IPR012854">
    <property type="entry name" value="Cu_amine_oxidase-like_N"/>
</dbReference>